<proteinExistence type="predicted"/>
<dbReference type="Proteomes" id="UP000713904">
    <property type="component" value="Unassembled WGS sequence"/>
</dbReference>
<dbReference type="RefSeq" id="WP_185624431.1">
    <property type="nucleotide sequence ID" value="NZ_JABGBW010000005.1"/>
</dbReference>
<dbReference type="EMBL" id="JABGBW010000005">
    <property type="protein sequence ID" value="MBC2576411.1"/>
    <property type="molecule type" value="Genomic_DNA"/>
</dbReference>
<keyword evidence="2" id="KW-1185">Reference proteome</keyword>
<name>A0ABR6TLW3_9FIRM</name>
<reference evidence="1 2" key="1">
    <citation type="submission" date="2020-05" db="EMBL/GenBank/DDBJ databases">
        <title>Draft genome of xy-202 and genomic insight in genome of the genus Peptostreptococcus.</title>
        <authorList>
            <person name="Zhang Z."/>
        </authorList>
    </citation>
    <scope>NUCLEOTIDE SEQUENCE [LARGE SCALE GENOMIC DNA]</scope>
    <source>
        <strain evidence="1 2">DSM 27025</strain>
    </source>
</reference>
<evidence type="ECO:0000313" key="2">
    <source>
        <dbReference type="Proteomes" id="UP000713904"/>
    </source>
</evidence>
<protein>
    <submittedName>
        <fullName evidence="1">Uncharacterized protein</fullName>
    </submittedName>
</protein>
<comment type="caution">
    <text evidence="1">The sequence shown here is derived from an EMBL/GenBank/DDBJ whole genome shotgun (WGS) entry which is preliminary data.</text>
</comment>
<organism evidence="1 2">
    <name type="scientific">Peptostreptococcus canis</name>
    <dbReference type="NCBI Taxonomy" id="1159213"/>
    <lineage>
        <taxon>Bacteria</taxon>
        <taxon>Bacillati</taxon>
        <taxon>Bacillota</taxon>
        <taxon>Clostridia</taxon>
        <taxon>Peptostreptococcales</taxon>
        <taxon>Peptostreptococcaceae</taxon>
        <taxon>Peptostreptococcus</taxon>
    </lineage>
</organism>
<evidence type="ECO:0000313" key="1">
    <source>
        <dbReference type="EMBL" id="MBC2576411.1"/>
    </source>
</evidence>
<gene>
    <name evidence="1" type="ORF">HLB29_06895</name>
</gene>
<sequence length="133" mass="15896">MYLNDEDIEKLNNELELSCITNLLLEIIKNNHEDMIYDINFIFLDKALDIKTHKKIFVELLGEYQKEFISKGIIPSIEDIHEKLIKIISINDSFLEGISYLNKDKYNIDFTRKFLTKIREKNEEFTFLTKMKI</sequence>
<accession>A0ABR6TLW3</accession>